<proteinExistence type="predicted"/>
<comment type="caution">
    <text evidence="1">The sequence shown here is derived from an EMBL/GenBank/DDBJ whole genome shotgun (WGS) entry which is preliminary data.</text>
</comment>
<dbReference type="EMBL" id="CACVBM020000111">
    <property type="protein sequence ID" value="CAA7014509.1"/>
    <property type="molecule type" value="Genomic_DNA"/>
</dbReference>
<organism evidence="1 2">
    <name type="scientific">Microthlaspi erraticum</name>
    <dbReference type="NCBI Taxonomy" id="1685480"/>
    <lineage>
        <taxon>Eukaryota</taxon>
        <taxon>Viridiplantae</taxon>
        <taxon>Streptophyta</taxon>
        <taxon>Embryophyta</taxon>
        <taxon>Tracheophyta</taxon>
        <taxon>Spermatophyta</taxon>
        <taxon>Magnoliopsida</taxon>
        <taxon>eudicotyledons</taxon>
        <taxon>Gunneridae</taxon>
        <taxon>Pentapetalae</taxon>
        <taxon>rosids</taxon>
        <taxon>malvids</taxon>
        <taxon>Brassicales</taxon>
        <taxon>Brassicaceae</taxon>
        <taxon>Coluteocarpeae</taxon>
        <taxon>Microthlaspi</taxon>
    </lineage>
</organism>
<gene>
    <name evidence="1" type="ORF">MERR_LOCUS1743</name>
</gene>
<accession>A0A6D2HFB4</accession>
<protein>
    <submittedName>
        <fullName evidence="1">Uncharacterized protein</fullName>
    </submittedName>
</protein>
<evidence type="ECO:0000313" key="1">
    <source>
        <dbReference type="EMBL" id="CAA7014509.1"/>
    </source>
</evidence>
<dbReference type="AlphaFoldDB" id="A0A6D2HFB4"/>
<sequence>MSNGLDRAEMGRTTTVSLIRRIKRVEPLRAEGGNPGFEFKDLRSRMGLLLLSFSGRKLRREELRGDFRLWRYRLRLFVVDLELGLVCGGCCAVVRRVLHCASSSPLISFALQPRIKVSA</sequence>
<name>A0A6D2HFB4_9BRAS</name>
<reference evidence="1" key="1">
    <citation type="submission" date="2020-01" db="EMBL/GenBank/DDBJ databases">
        <authorList>
            <person name="Mishra B."/>
        </authorList>
    </citation>
    <scope>NUCLEOTIDE SEQUENCE [LARGE SCALE GENOMIC DNA]</scope>
</reference>
<evidence type="ECO:0000313" key="2">
    <source>
        <dbReference type="Proteomes" id="UP000467841"/>
    </source>
</evidence>
<keyword evidence="2" id="KW-1185">Reference proteome</keyword>
<dbReference type="Proteomes" id="UP000467841">
    <property type="component" value="Unassembled WGS sequence"/>
</dbReference>